<evidence type="ECO:0000313" key="2">
    <source>
        <dbReference type="Proteomes" id="UP000499080"/>
    </source>
</evidence>
<evidence type="ECO:0000313" key="1">
    <source>
        <dbReference type="EMBL" id="GBN89782.1"/>
    </source>
</evidence>
<accession>A0A4Y2SN88</accession>
<protein>
    <submittedName>
        <fullName evidence="1">Uncharacterized protein</fullName>
    </submittedName>
</protein>
<dbReference type="EMBL" id="BGPR01022973">
    <property type="protein sequence ID" value="GBN89782.1"/>
    <property type="molecule type" value="Genomic_DNA"/>
</dbReference>
<keyword evidence="2" id="KW-1185">Reference proteome</keyword>
<dbReference type="AlphaFoldDB" id="A0A4Y2SN88"/>
<comment type="caution">
    <text evidence="1">The sequence shown here is derived from an EMBL/GenBank/DDBJ whole genome shotgun (WGS) entry which is preliminary data.</text>
</comment>
<dbReference type="OrthoDB" id="8300378at2759"/>
<gene>
    <name evidence="1" type="ORF">AVEN_6033_1</name>
</gene>
<reference evidence="1 2" key="1">
    <citation type="journal article" date="2019" name="Sci. Rep.">
        <title>Orb-weaving spider Araneus ventricosus genome elucidates the spidroin gene catalogue.</title>
        <authorList>
            <person name="Kono N."/>
            <person name="Nakamura H."/>
            <person name="Ohtoshi R."/>
            <person name="Moran D.A.P."/>
            <person name="Shinohara A."/>
            <person name="Yoshida Y."/>
            <person name="Fujiwara M."/>
            <person name="Mori M."/>
            <person name="Tomita M."/>
            <person name="Arakawa K."/>
        </authorList>
    </citation>
    <scope>NUCLEOTIDE SEQUENCE [LARGE SCALE GENOMIC DNA]</scope>
</reference>
<organism evidence="1 2">
    <name type="scientific">Araneus ventricosus</name>
    <name type="common">Orbweaver spider</name>
    <name type="synonym">Epeira ventricosa</name>
    <dbReference type="NCBI Taxonomy" id="182803"/>
    <lineage>
        <taxon>Eukaryota</taxon>
        <taxon>Metazoa</taxon>
        <taxon>Ecdysozoa</taxon>
        <taxon>Arthropoda</taxon>
        <taxon>Chelicerata</taxon>
        <taxon>Arachnida</taxon>
        <taxon>Araneae</taxon>
        <taxon>Araneomorphae</taxon>
        <taxon>Entelegynae</taxon>
        <taxon>Araneoidea</taxon>
        <taxon>Araneidae</taxon>
        <taxon>Araneus</taxon>
    </lineage>
</organism>
<proteinExistence type="predicted"/>
<dbReference type="Proteomes" id="UP000499080">
    <property type="component" value="Unassembled WGS sequence"/>
</dbReference>
<sequence>MGSIRFFQMYACPFEYLALSLANANFKGNCYLSKLDGKSFGIIGMRGIKIISPLAMPVITVARTTVEPRCEICNRVPMHSLGTSTLRINSTATPTFNLSLSESTPGNSKELKNSTGYDVTFYCPLAYLQIDNSVIPPSICDTFVFIYLS</sequence>
<name>A0A4Y2SN88_ARAVE</name>